<dbReference type="EMBL" id="UOFY01000075">
    <property type="protein sequence ID" value="VAX11642.1"/>
    <property type="molecule type" value="Genomic_DNA"/>
</dbReference>
<protein>
    <submittedName>
        <fullName evidence="1">Uncharacterized protein</fullName>
    </submittedName>
</protein>
<evidence type="ECO:0000313" key="1">
    <source>
        <dbReference type="EMBL" id="VAX11642.1"/>
    </source>
</evidence>
<gene>
    <name evidence="1" type="ORF">MNBD_GAMMA25-2100</name>
</gene>
<accession>A0A3B1B632</accession>
<dbReference type="AlphaFoldDB" id="A0A3B1B632"/>
<name>A0A3B1B632_9ZZZZ</name>
<reference evidence="1" key="1">
    <citation type="submission" date="2018-06" db="EMBL/GenBank/DDBJ databases">
        <authorList>
            <person name="Zhirakovskaya E."/>
        </authorList>
    </citation>
    <scope>NUCLEOTIDE SEQUENCE</scope>
</reference>
<proteinExistence type="predicted"/>
<sequence length="170" mass="18635">MAENITCVSIYPSPATVEQALGELQTAGCDLRQVSIIGRGCHVETQAIGFYSREGCIQYKGSQAAFWGTLYASLADAAFFWMPDPGPLLVAGRIVTFMMCGMEDVELASGFSILGAALFVIGIPRNNINEYEQEIKARNFLLLVHGQRQDVEYACEILHSETQQVAVHRA</sequence>
<organism evidence="1">
    <name type="scientific">hydrothermal vent metagenome</name>
    <dbReference type="NCBI Taxonomy" id="652676"/>
    <lineage>
        <taxon>unclassified sequences</taxon>
        <taxon>metagenomes</taxon>
        <taxon>ecological metagenomes</taxon>
    </lineage>
</organism>